<proteinExistence type="predicted"/>
<organism evidence="1 2">
    <name type="scientific">Kickxella alabastrina</name>
    <dbReference type="NCBI Taxonomy" id="61397"/>
    <lineage>
        <taxon>Eukaryota</taxon>
        <taxon>Fungi</taxon>
        <taxon>Fungi incertae sedis</taxon>
        <taxon>Zoopagomycota</taxon>
        <taxon>Kickxellomycotina</taxon>
        <taxon>Kickxellomycetes</taxon>
        <taxon>Kickxellales</taxon>
        <taxon>Kickxellaceae</taxon>
        <taxon>Kickxella</taxon>
    </lineage>
</organism>
<keyword evidence="1" id="KW-0540">Nuclease</keyword>
<gene>
    <name evidence="1" type="primary">nob1</name>
    <name evidence="1" type="ORF">LPJ66_007905</name>
</gene>
<reference evidence="1" key="1">
    <citation type="submission" date="2022-07" db="EMBL/GenBank/DDBJ databases">
        <title>Phylogenomic reconstructions and comparative analyses of Kickxellomycotina fungi.</title>
        <authorList>
            <person name="Reynolds N.K."/>
            <person name="Stajich J.E."/>
            <person name="Barry K."/>
            <person name="Grigoriev I.V."/>
            <person name="Crous P."/>
            <person name="Smith M.E."/>
        </authorList>
    </citation>
    <scope>NUCLEOTIDE SEQUENCE</scope>
    <source>
        <strain evidence="1">Benny 63K</strain>
    </source>
</reference>
<evidence type="ECO:0000313" key="2">
    <source>
        <dbReference type="Proteomes" id="UP001150581"/>
    </source>
</evidence>
<sequence>MSEAAAINTADTAVIDTTAFLVPEQQEQEQEQSSQAGDITQETAPAESAAVDTTQKKKKKKKKKSKFIGVDQNDGKPVVTLIVDTNPFVKGLPLDHIATKFVTVPDVVRELRSRASKDRFEALELKFGVDILTPDAESMQAVCDFAKKTGDFSTLALADLRVIALAFMLEKKANGMRHLRLEPVGDQPNISDRKMLESAEIAGNNESGHDDEIVAGEQPVKLVESEIQQNMEQLNIDAATTADITETNGQTENAEIVESIDAIESTEQTETAGEGAVVVDAGSEVLQSVANDEFDVGSDEESDEDGFDDNFGVSDNNQGSNNGADTDDGWQVAGPKSKKRVEHVDEFFNGGWITPKNVKQHLASTAMGMKETHVEQPKRVIKVACVTSDFAMQNVMLKMGIHLVTPDGVSVSRLRTWVLRCHACFHLTGDMNKQFCTSCGHATLKRCSVTTGANGRLQVHLKSNYQYNLRGTIYSMPKARGGQHTQRDIITRSDDRAYVRAMTYKERMELKSNAGLGGSNSLTDPDFIPGLLLGNALVGHKGFGVHTDARGMPMVCRNRRNPNTVKRTGNRKNKRRDD</sequence>
<keyword evidence="2" id="KW-1185">Reference proteome</keyword>
<keyword evidence="1" id="KW-0378">Hydrolase</keyword>
<comment type="caution">
    <text evidence="1">The sequence shown here is derived from an EMBL/GenBank/DDBJ whole genome shotgun (WGS) entry which is preliminary data.</text>
</comment>
<name>A0ACC1IDQ1_9FUNG</name>
<dbReference type="Proteomes" id="UP001150581">
    <property type="component" value="Unassembled WGS sequence"/>
</dbReference>
<accession>A0ACC1IDQ1</accession>
<keyword evidence="1" id="KW-0255">Endonuclease</keyword>
<evidence type="ECO:0000313" key="1">
    <source>
        <dbReference type="EMBL" id="KAJ1889678.1"/>
    </source>
</evidence>
<protein>
    <submittedName>
        <fullName evidence="1">20S-pre-rRNA D-site endonuclease nob1</fullName>
    </submittedName>
</protein>
<dbReference type="EMBL" id="JANBPG010001497">
    <property type="protein sequence ID" value="KAJ1889678.1"/>
    <property type="molecule type" value="Genomic_DNA"/>
</dbReference>